<dbReference type="InterPro" id="IPR015262">
    <property type="entry name" value="tRNA_Ile_lys_synt_subst-bd"/>
</dbReference>
<dbReference type="NCBIfam" id="TIGR02432">
    <property type="entry name" value="lysidine_TilS_N"/>
    <property type="match status" value="1"/>
</dbReference>
<dbReference type="NCBIfam" id="TIGR02433">
    <property type="entry name" value="lysidine_TilS_C"/>
    <property type="match status" value="1"/>
</dbReference>
<keyword evidence="6 8" id="KW-0067">ATP-binding</keyword>
<evidence type="ECO:0000256" key="3">
    <source>
        <dbReference type="ARBA" id="ARBA00022598"/>
    </source>
</evidence>
<organism evidence="10 11">
    <name type="scientific">Pseudoalteromonas fenneropenaei</name>
    <dbReference type="NCBI Taxonomy" id="1737459"/>
    <lineage>
        <taxon>Bacteria</taxon>
        <taxon>Pseudomonadati</taxon>
        <taxon>Pseudomonadota</taxon>
        <taxon>Gammaproteobacteria</taxon>
        <taxon>Alteromonadales</taxon>
        <taxon>Pseudoalteromonadaceae</taxon>
        <taxon>Pseudoalteromonas</taxon>
    </lineage>
</organism>
<dbReference type="SUPFAM" id="SSF52402">
    <property type="entry name" value="Adenine nucleotide alpha hydrolases-like"/>
    <property type="match status" value="1"/>
</dbReference>
<comment type="catalytic activity">
    <reaction evidence="7 8">
        <text>cytidine(34) in tRNA(Ile2) + L-lysine + ATP = lysidine(34) in tRNA(Ile2) + AMP + diphosphate + H(+)</text>
        <dbReference type="Rhea" id="RHEA:43744"/>
        <dbReference type="Rhea" id="RHEA-COMP:10625"/>
        <dbReference type="Rhea" id="RHEA-COMP:10670"/>
        <dbReference type="ChEBI" id="CHEBI:15378"/>
        <dbReference type="ChEBI" id="CHEBI:30616"/>
        <dbReference type="ChEBI" id="CHEBI:32551"/>
        <dbReference type="ChEBI" id="CHEBI:33019"/>
        <dbReference type="ChEBI" id="CHEBI:82748"/>
        <dbReference type="ChEBI" id="CHEBI:83665"/>
        <dbReference type="ChEBI" id="CHEBI:456215"/>
        <dbReference type="EC" id="6.3.4.19"/>
    </reaction>
</comment>
<feature type="binding site" evidence="8">
    <location>
        <begin position="37"/>
        <end position="42"/>
    </location>
    <ligand>
        <name>ATP</name>
        <dbReference type="ChEBI" id="CHEBI:30616"/>
    </ligand>
</feature>
<comment type="similarity">
    <text evidence="8">Belongs to the tRNA(Ile)-lysidine synthase family.</text>
</comment>
<dbReference type="GO" id="GO:0032267">
    <property type="term" value="F:tRNA(Ile)-lysidine synthase activity"/>
    <property type="evidence" value="ECO:0007669"/>
    <property type="project" value="UniProtKB-EC"/>
</dbReference>
<dbReference type="Gene3D" id="3.40.50.620">
    <property type="entry name" value="HUPs"/>
    <property type="match status" value="1"/>
</dbReference>
<evidence type="ECO:0000313" key="11">
    <source>
        <dbReference type="Proteomes" id="UP001595453"/>
    </source>
</evidence>
<dbReference type="PANTHER" id="PTHR43033">
    <property type="entry name" value="TRNA(ILE)-LYSIDINE SYNTHASE-RELATED"/>
    <property type="match status" value="1"/>
</dbReference>
<dbReference type="Pfam" id="PF11734">
    <property type="entry name" value="TilS_C"/>
    <property type="match status" value="1"/>
</dbReference>
<dbReference type="InterPro" id="IPR011063">
    <property type="entry name" value="TilS/TtcA_N"/>
</dbReference>
<accession>A0ABV7CMQ0</accession>
<dbReference type="Pfam" id="PF09179">
    <property type="entry name" value="TilS"/>
    <property type="match status" value="1"/>
</dbReference>
<dbReference type="InterPro" id="IPR012094">
    <property type="entry name" value="tRNA_Ile_lys_synt"/>
</dbReference>
<proteinExistence type="inferred from homology"/>
<protein>
    <recommendedName>
        <fullName evidence="8">tRNA(Ile)-lysidine synthase</fullName>
        <ecNumber evidence="8">6.3.4.19</ecNumber>
    </recommendedName>
    <alternativeName>
        <fullName evidence="8">tRNA(Ile)-2-lysyl-cytidine synthase</fullName>
    </alternativeName>
    <alternativeName>
        <fullName evidence="8">tRNA(Ile)-lysidine synthetase</fullName>
    </alternativeName>
</protein>
<evidence type="ECO:0000259" key="9">
    <source>
        <dbReference type="SMART" id="SM00977"/>
    </source>
</evidence>
<dbReference type="EC" id="6.3.4.19" evidence="8"/>
<dbReference type="SUPFAM" id="SSF56037">
    <property type="entry name" value="PheT/TilS domain"/>
    <property type="match status" value="1"/>
</dbReference>
<evidence type="ECO:0000256" key="8">
    <source>
        <dbReference type="HAMAP-Rule" id="MF_01161"/>
    </source>
</evidence>
<evidence type="ECO:0000256" key="2">
    <source>
        <dbReference type="ARBA" id="ARBA00022490"/>
    </source>
</evidence>
<gene>
    <name evidence="8 10" type="primary">tilS</name>
    <name evidence="10" type="ORF">ACFOEE_15530</name>
</gene>
<dbReference type="Gene3D" id="1.20.59.20">
    <property type="match status" value="1"/>
</dbReference>
<dbReference type="RefSeq" id="WP_377126251.1">
    <property type="nucleotide sequence ID" value="NZ_JBHRSD010000029.1"/>
</dbReference>
<comment type="function">
    <text evidence="8">Ligates lysine onto the cytidine present at position 34 of the AUA codon-specific tRNA(Ile) that contains the anticodon CAU, in an ATP-dependent manner. Cytidine is converted to lysidine, thus changing the amino acid specificity of the tRNA from methionine to isoleucine.</text>
</comment>
<dbReference type="PANTHER" id="PTHR43033:SF1">
    <property type="entry name" value="TRNA(ILE)-LYSIDINE SYNTHASE-RELATED"/>
    <property type="match status" value="1"/>
</dbReference>
<dbReference type="Pfam" id="PF01171">
    <property type="entry name" value="ATP_bind_3"/>
    <property type="match status" value="1"/>
</dbReference>
<dbReference type="InterPro" id="IPR014729">
    <property type="entry name" value="Rossmann-like_a/b/a_fold"/>
</dbReference>
<sequence>MVSSALTQSAIYRALEVELIRFMQQETDCQGLTLALSGGADSMLLLNLYGALCQSHGIAFEAIYVHHGLSPNASAWQAHCAAACQTLQVPFQAVSVTVHKVPRQSLEEQARELRYQALDTNASPNHALVFGHHANDQLETFLLRLQRGAGLDGLAAMASKRRLASGRLCFRPLLEVTRSEIEQLLALANIAHIEDESNQDDSYSRNFLRNRVIPLWQSVQPGLLTSVTRAAALLREQSELLAEYSQLDLQQCLQQQHLRLSPLAAMSRARQANVVRAFLAFHGLKMPSQAVLNQILDQALGAKADAELAIQVGRASEFAEQAIMLRRYRQSLFVVKPQADLADFNWPDMPSYTLPDGRTLQREQGTGMRLPQDDEIVSIRFDVPLLRIHLAHKPGSNTIKHWLKDAGVAPWLRPRVPVVFYNETPVQIIGVGFSHAHARLDGVQWRCIAST</sequence>
<dbReference type="HAMAP" id="MF_01161">
    <property type="entry name" value="tRNA_Ile_lys_synt"/>
    <property type="match status" value="1"/>
</dbReference>
<comment type="domain">
    <text evidence="8">The N-terminal region contains the highly conserved SGGXDS motif, predicted to be a P-loop motif involved in ATP binding.</text>
</comment>
<keyword evidence="5 8" id="KW-0547">Nucleotide-binding</keyword>
<evidence type="ECO:0000256" key="7">
    <source>
        <dbReference type="ARBA" id="ARBA00048539"/>
    </source>
</evidence>
<dbReference type="SUPFAM" id="SSF82829">
    <property type="entry name" value="MesJ substrate recognition domain-like"/>
    <property type="match status" value="1"/>
</dbReference>
<reference evidence="11" key="1">
    <citation type="journal article" date="2019" name="Int. J. Syst. Evol. Microbiol.">
        <title>The Global Catalogue of Microorganisms (GCM) 10K type strain sequencing project: providing services to taxonomists for standard genome sequencing and annotation.</title>
        <authorList>
            <consortium name="The Broad Institute Genomics Platform"/>
            <consortium name="The Broad Institute Genome Sequencing Center for Infectious Disease"/>
            <person name="Wu L."/>
            <person name="Ma J."/>
        </authorList>
    </citation>
    <scope>NUCLEOTIDE SEQUENCE [LARGE SCALE GENOMIC DNA]</scope>
    <source>
        <strain evidence="11">KCTC 42730</strain>
    </source>
</reference>
<keyword evidence="4 8" id="KW-0819">tRNA processing</keyword>
<evidence type="ECO:0000313" key="10">
    <source>
        <dbReference type="EMBL" id="MFC3033930.1"/>
    </source>
</evidence>
<keyword evidence="3 8" id="KW-0436">Ligase</keyword>
<evidence type="ECO:0000256" key="6">
    <source>
        <dbReference type="ARBA" id="ARBA00022840"/>
    </source>
</evidence>
<feature type="domain" description="Lysidine-tRNA(Ile) synthetase C-terminal" evidence="9">
    <location>
        <begin position="377"/>
        <end position="445"/>
    </location>
</feature>
<dbReference type="InterPro" id="IPR012796">
    <property type="entry name" value="Lysidine-tRNA-synth_C"/>
</dbReference>
<evidence type="ECO:0000256" key="1">
    <source>
        <dbReference type="ARBA" id="ARBA00004496"/>
    </source>
</evidence>
<dbReference type="Proteomes" id="UP001595453">
    <property type="component" value="Unassembled WGS sequence"/>
</dbReference>
<dbReference type="InterPro" id="IPR012795">
    <property type="entry name" value="tRNA_Ile_lys_synt_N"/>
</dbReference>
<name>A0ABV7CMQ0_9GAMM</name>
<evidence type="ECO:0000256" key="4">
    <source>
        <dbReference type="ARBA" id="ARBA00022694"/>
    </source>
</evidence>
<dbReference type="CDD" id="cd01992">
    <property type="entry name" value="TilS_N"/>
    <property type="match status" value="1"/>
</dbReference>
<comment type="subcellular location">
    <subcellularLocation>
        <location evidence="1 8">Cytoplasm</location>
    </subcellularLocation>
</comment>
<evidence type="ECO:0000256" key="5">
    <source>
        <dbReference type="ARBA" id="ARBA00022741"/>
    </source>
</evidence>
<keyword evidence="11" id="KW-1185">Reference proteome</keyword>
<dbReference type="SMART" id="SM00977">
    <property type="entry name" value="TilS_C"/>
    <property type="match status" value="1"/>
</dbReference>
<keyword evidence="2 8" id="KW-0963">Cytoplasm</keyword>
<comment type="caution">
    <text evidence="10">The sequence shown here is derived from an EMBL/GenBank/DDBJ whole genome shotgun (WGS) entry which is preliminary data.</text>
</comment>
<dbReference type="EMBL" id="JBHRSD010000029">
    <property type="protein sequence ID" value="MFC3033930.1"/>
    <property type="molecule type" value="Genomic_DNA"/>
</dbReference>